<name>A0A517TE22_9PLAN</name>
<dbReference type="KEGG" id="chya:V22_38880"/>
<proteinExistence type="predicted"/>
<sequence length="296" mass="33309">MIIMTEEVAQIDPGIKPCWRWETAKQLADQTGPVTKSEDELIQSAATYLRTGDKQGFSTIHSAREIYDADGLERAELEARILAGQSNMEIGEQCRHSPQLIGIYHDLFLWVRPNLNTDWVTSNTIGIGPIRCIRHDELRKLWAWFAITGGPVAVDHVVAEFHRNFKPGDKPVVSVYLRKGADIQLNLQAAIAQQVIPVNKDSSAWFREFHLRQREISSIQDCDLALKAKEQLQMRMINVGRRALANKPLGRPKPQTSLQHFTNGVSKRKRASPQSSQSPRSNPGKAEKCRAKEVTG</sequence>
<accession>A0A517TE22</accession>
<feature type="compositionally biased region" description="Basic and acidic residues" evidence="1">
    <location>
        <begin position="285"/>
        <end position="296"/>
    </location>
</feature>
<reference evidence="2 3" key="1">
    <citation type="submission" date="2019-02" db="EMBL/GenBank/DDBJ databases">
        <title>Deep-cultivation of Planctomycetes and their phenomic and genomic characterization uncovers novel biology.</title>
        <authorList>
            <person name="Wiegand S."/>
            <person name="Jogler M."/>
            <person name="Boedeker C."/>
            <person name="Pinto D."/>
            <person name="Vollmers J."/>
            <person name="Rivas-Marin E."/>
            <person name="Kohn T."/>
            <person name="Peeters S.H."/>
            <person name="Heuer A."/>
            <person name="Rast P."/>
            <person name="Oberbeckmann S."/>
            <person name="Bunk B."/>
            <person name="Jeske O."/>
            <person name="Meyerdierks A."/>
            <person name="Storesund J.E."/>
            <person name="Kallscheuer N."/>
            <person name="Luecker S."/>
            <person name="Lage O.M."/>
            <person name="Pohl T."/>
            <person name="Merkel B.J."/>
            <person name="Hornburger P."/>
            <person name="Mueller R.-W."/>
            <person name="Bruemmer F."/>
            <person name="Labrenz M."/>
            <person name="Spormann A.M."/>
            <person name="Op den Camp H."/>
            <person name="Overmann J."/>
            <person name="Amann R."/>
            <person name="Jetten M.S.M."/>
            <person name="Mascher T."/>
            <person name="Medema M.H."/>
            <person name="Devos D.P."/>
            <person name="Kaster A.-K."/>
            <person name="Ovreas L."/>
            <person name="Rohde M."/>
            <person name="Galperin M.Y."/>
            <person name="Jogler C."/>
        </authorList>
    </citation>
    <scope>NUCLEOTIDE SEQUENCE [LARGE SCALE GENOMIC DNA]</scope>
    <source>
        <strain evidence="2 3">V22</strain>
    </source>
</reference>
<dbReference type="AlphaFoldDB" id="A0A517TE22"/>
<dbReference type="EMBL" id="CP036316">
    <property type="protein sequence ID" value="QDT66617.1"/>
    <property type="molecule type" value="Genomic_DNA"/>
</dbReference>
<feature type="compositionally biased region" description="Low complexity" evidence="1">
    <location>
        <begin position="272"/>
        <end position="281"/>
    </location>
</feature>
<evidence type="ECO:0000256" key="1">
    <source>
        <dbReference type="SAM" id="MobiDB-lite"/>
    </source>
</evidence>
<evidence type="ECO:0000313" key="2">
    <source>
        <dbReference type="EMBL" id="QDT66617.1"/>
    </source>
</evidence>
<feature type="region of interest" description="Disordered" evidence="1">
    <location>
        <begin position="246"/>
        <end position="296"/>
    </location>
</feature>
<protein>
    <submittedName>
        <fullName evidence="2">Uncharacterized protein</fullName>
    </submittedName>
</protein>
<evidence type="ECO:0000313" key="3">
    <source>
        <dbReference type="Proteomes" id="UP000319976"/>
    </source>
</evidence>
<dbReference type="Proteomes" id="UP000319976">
    <property type="component" value="Chromosome"/>
</dbReference>
<keyword evidence="3" id="KW-1185">Reference proteome</keyword>
<feature type="compositionally biased region" description="Polar residues" evidence="1">
    <location>
        <begin position="254"/>
        <end position="265"/>
    </location>
</feature>
<gene>
    <name evidence="2" type="ORF">V22_38880</name>
</gene>
<organism evidence="2 3">
    <name type="scientific">Calycomorphotria hydatis</name>
    <dbReference type="NCBI Taxonomy" id="2528027"/>
    <lineage>
        <taxon>Bacteria</taxon>
        <taxon>Pseudomonadati</taxon>
        <taxon>Planctomycetota</taxon>
        <taxon>Planctomycetia</taxon>
        <taxon>Planctomycetales</taxon>
        <taxon>Planctomycetaceae</taxon>
        <taxon>Calycomorphotria</taxon>
    </lineage>
</organism>